<dbReference type="AlphaFoldDB" id="A0A2T8IJF1"/>
<dbReference type="Gramene" id="PVH37813">
    <property type="protein sequence ID" value="PVH37813"/>
    <property type="gene ID" value="PAHAL_5G095400"/>
</dbReference>
<name>A0A2T8IJF1_9POAL</name>
<dbReference type="EMBL" id="CM008050">
    <property type="protein sequence ID" value="PVH37813.1"/>
    <property type="molecule type" value="Genomic_DNA"/>
</dbReference>
<gene>
    <name evidence="1" type="ORF">PAHAL_5G095400</name>
</gene>
<protein>
    <submittedName>
        <fullName evidence="1">Uncharacterized protein</fullName>
    </submittedName>
</protein>
<accession>A0A2T8IJF1</accession>
<reference evidence="1" key="1">
    <citation type="submission" date="2018-04" db="EMBL/GenBank/DDBJ databases">
        <title>WGS assembly of Panicum hallii.</title>
        <authorList>
            <person name="Lovell J."/>
            <person name="Jenkins J."/>
            <person name="Lowry D."/>
            <person name="Mamidi S."/>
            <person name="Sreedasyam A."/>
            <person name="Weng X."/>
            <person name="Barry K."/>
            <person name="Bonette J."/>
            <person name="Campitelli B."/>
            <person name="Daum C."/>
            <person name="Gordon S."/>
            <person name="Gould B."/>
            <person name="Lipzen A."/>
            <person name="Macqueen A."/>
            <person name="Palacio-Mejia J."/>
            <person name="Plott C."/>
            <person name="Shakirov E."/>
            <person name="Shu S."/>
            <person name="Yoshinaga Y."/>
            <person name="Zane M."/>
            <person name="Rokhsar D."/>
            <person name="Grimwood J."/>
            <person name="Schmutz J."/>
            <person name="Juenger T."/>
        </authorList>
    </citation>
    <scope>NUCLEOTIDE SEQUENCE [LARGE SCALE GENOMIC DNA]</scope>
    <source>
        <strain evidence="1">FIL2</strain>
    </source>
</reference>
<organism evidence="1">
    <name type="scientific">Panicum hallii</name>
    <dbReference type="NCBI Taxonomy" id="206008"/>
    <lineage>
        <taxon>Eukaryota</taxon>
        <taxon>Viridiplantae</taxon>
        <taxon>Streptophyta</taxon>
        <taxon>Embryophyta</taxon>
        <taxon>Tracheophyta</taxon>
        <taxon>Spermatophyta</taxon>
        <taxon>Magnoliopsida</taxon>
        <taxon>Liliopsida</taxon>
        <taxon>Poales</taxon>
        <taxon>Poaceae</taxon>
        <taxon>PACMAD clade</taxon>
        <taxon>Panicoideae</taxon>
        <taxon>Panicodae</taxon>
        <taxon>Paniceae</taxon>
        <taxon>Panicinae</taxon>
        <taxon>Panicum</taxon>
        <taxon>Panicum sect. Panicum</taxon>
    </lineage>
</organism>
<evidence type="ECO:0000313" key="1">
    <source>
        <dbReference type="EMBL" id="PVH37813.1"/>
    </source>
</evidence>
<sequence length="54" mass="6118">MFAKNEPNVVSYHRHHLSCIFEKRKKIIGITNICLSQGNNSMGPIEVMTPAKYA</sequence>
<proteinExistence type="predicted"/>
<dbReference type="Proteomes" id="UP000243499">
    <property type="component" value="Chromosome 5"/>
</dbReference>